<accession>A0A261F125</accession>
<comment type="caution">
    <text evidence="1">The sequence shown here is derived from an EMBL/GenBank/DDBJ whole genome shotgun (WGS) entry which is preliminary data.</text>
</comment>
<dbReference type="Pfam" id="PF21825">
    <property type="entry name" value="crAss001_48"/>
    <property type="match status" value="1"/>
</dbReference>
<dbReference type="InterPro" id="IPR054052">
    <property type="entry name" value="Y16Q-like"/>
</dbReference>
<dbReference type="OrthoDB" id="3396763at2"/>
<dbReference type="RefSeq" id="WP_094690717.1">
    <property type="nucleotide sequence ID" value="NZ_MWWQ01000005.1"/>
</dbReference>
<dbReference type="Proteomes" id="UP000216454">
    <property type="component" value="Unassembled WGS sequence"/>
</dbReference>
<dbReference type="EMBL" id="MWWQ01000005">
    <property type="protein sequence ID" value="OZG52773.1"/>
    <property type="molecule type" value="Genomic_DNA"/>
</dbReference>
<proteinExistence type="predicted"/>
<sequence>MGVVDVVDGAVRWYARSALGVEYGDGVAVLVKSYTYLLGAWSCFAITDDPADDRLYEVTRAASGGVHVRHYDAAPDRVYEPDGGKTSERKVGVMSDDIPGYLKRMVDEYRELTGRMERLAKYRESHYSELEKSGEGGLLSDQAYAMREYADVLRKRLRFHLGDRAAEIVADSRGES</sequence>
<evidence type="ECO:0000313" key="2">
    <source>
        <dbReference type="Proteomes" id="UP000216454"/>
    </source>
</evidence>
<dbReference type="AlphaFoldDB" id="A0A261F125"/>
<reference evidence="1 2" key="1">
    <citation type="journal article" date="2017" name="BMC Genomics">
        <title>Comparative genomic and phylogenomic analyses of the Bifidobacteriaceae family.</title>
        <authorList>
            <person name="Lugli G.A."/>
            <person name="Milani C."/>
            <person name="Turroni F."/>
            <person name="Duranti S."/>
            <person name="Mancabelli L."/>
            <person name="Mangifesta M."/>
            <person name="Ferrario C."/>
            <person name="Modesto M."/>
            <person name="Mattarelli P."/>
            <person name="Jiri K."/>
            <person name="van Sinderen D."/>
            <person name="Ventura M."/>
        </authorList>
    </citation>
    <scope>NUCLEOTIDE SEQUENCE [LARGE SCALE GENOMIC DNA]</scope>
    <source>
        <strain evidence="1 2">DSM 24744</strain>
    </source>
</reference>
<keyword evidence="2" id="KW-1185">Reference proteome</keyword>
<organism evidence="1 2">
    <name type="scientific">Pseudoscardovia suis</name>
    <dbReference type="NCBI Taxonomy" id="987063"/>
    <lineage>
        <taxon>Bacteria</taxon>
        <taxon>Bacillati</taxon>
        <taxon>Actinomycetota</taxon>
        <taxon>Actinomycetes</taxon>
        <taxon>Bifidobacteriales</taxon>
        <taxon>Bifidobacteriaceae</taxon>
        <taxon>Pseudoscardovia</taxon>
    </lineage>
</organism>
<name>A0A261F125_9BIFI</name>
<gene>
    <name evidence="1" type="ORF">PSSU_0391</name>
</gene>
<protein>
    <submittedName>
        <fullName evidence="1">Uncharacterized protein</fullName>
    </submittedName>
</protein>
<evidence type="ECO:0000313" key="1">
    <source>
        <dbReference type="EMBL" id="OZG52773.1"/>
    </source>
</evidence>